<dbReference type="CDD" id="cd02440">
    <property type="entry name" value="AdoMet_MTases"/>
    <property type="match status" value="1"/>
</dbReference>
<dbReference type="Gene3D" id="3.40.50.150">
    <property type="entry name" value="Vaccinia Virus protein VP39"/>
    <property type="match status" value="1"/>
</dbReference>
<feature type="domain" description="Methyltransferase" evidence="1">
    <location>
        <begin position="61"/>
        <end position="168"/>
    </location>
</feature>
<keyword evidence="3" id="KW-1185">Reference proteome</keyword>
<dbReference type="InterPro" id="IPR025714">
    <property type="entry name" value="Methyltranfer_dom"/>
</dbReference>
<evidence type="ECO:0000313" key="3">
    <source>
        <dbReference type="Proteomes" id="UP000594463"/>
    </source>
</evidence>
<proteinExistence type="predicted"/>
<keyword evidence="2" id="KW-0489">Methyltransferase</keyword>
<reference evidence="2 3" key="1">
    <citation type="journal article" date="2021" name="Nat. Commun.">
        <title>Isolation of a member of the candidate phylum Atribacteria reveals a unique cell membrane structure.</title>
        <authorList>
            <person name="Taiki K."/>
            <person name="Nobu M.K."/>
            <person name="Kusada H."/>
            <person name="Meng X.-Y."/>
            <person name="Hosoki N."/>
            <person name="Uematsu K."/>
            <person name="Yoshioka H."/>
            <person name="Kamagata Y."/>
            <person name="Tamaki H."/>
        </authorList>
    </citation>
    <scope>NUCLEOTIDE SEQUENCE [LARGE SCALE GENOMIC DNA]</scope>
    <source>
        <strain evidence="2 3">RT761</strain>
    </source>
</reference>
<sequence>MKGKGSINPKITLHMENEKTLIHDFDLNLICDYFGRLERQGPGSPESTIRALSFIDNFSNELNIADFACGTGGQTMTLAQNTKGTITGLDLSPDFIKKFNTNAAKLGLQNRVKGIVGSMDNLPFQNEEFDVIWSEGAIANIGFEKGLNYWKGFLKKDGYIAVTYESWFTDERPNEIEKFWVNAVPEIGTIGHNISIMQKAGYSFVAAFTLSEKCWTDTFFIPQKAIQKAFLEKNAGNKAAEAFVEYMKYEAELYSKYKQYYGYVFYIGKKI</sequence>
<dbReference type="GO" id="GO:0032259">
    <property type="term" value="P:methylation"/>
    <property type="evidence" value="ECO:0007669"/>
    <property type="project" value="UniProtKB-KW"/>
</dbReference>
<organism evidence="2 3">
    <name type="scientific">Atribacter laminatus</name>
    <dbReference type="NCBI Taxonomy" id="2847778"/>
    <lineage>
        <taxon>Bacteria</taxon>
        <taxon>Pseudomonadati</taxon>
        <taxon>Atribacterota</taxon>
        <taxon>Atribacteria</taxon>
        <taxon>Atribacterales</taxon>
        <taxon>Atribacteraceae</taxon>
        <taxon>Atribacter</taxon>
    </lineage>
</organism>
<dbReference type="AlphaFoldDB" id="A0A7T1ANX8"/>
<dbReference type="InterPro" id="IPR050508">
    <property type="entry name" value="Methyltransf_Superfamily"/>
</dbReference>
<dbReference type="EMBL" id="CP065383">
    <property type="protein sequence ID" value="QPM69402.1"/>
    <property type="molecule type" value="Genomic_DNA"/>
</dbReference>
<gene>
    <name evidence="2" type="ORF">RT761_02634</name>
</gene>
<accession>A0A7T1ANX8</accession>
<dbReference type="InterPro" id="IPR029063">
    <property type="entry name" value="SAM-dependent_MTases_sf"/>
</dbReference>
<name>A0A7T1ANX8_ATRLM</name>
<dbReference type="SUPFAM" id="SSF53335">
    <property type="entry name" value="S-adenosyl-L-methionine-dependent methyltransferases"/>
    <property type="match status" value="1"/>
</dbReference>
<dbReference type="EC" id="2.1.1.156" evidence="2"/>
<dbReference type="PANTHER" id="PTHR42912">
    <property type="entry name" value="METHYLTRANSFERASE"/>
    <property type="match status" value="1"/>
</dbReference>
<dbReference type="GO" id="GO:0008168">
    <property type="term" value="F:methyltransferase activity"/>
    <property type="evidence" value="ECO:0007669"/>
    <property type="project" value="UniProtKB-KW"/>
</dbReference>
<protein>
    <submittedName>
        <fullName evidence="2">Glycine/sarcosine/dimethylglycine N-methyltransferase</fullName>
        <ecNumber evidence="2">2.1.1.156</ecNumber>
    </submittedName>
</protein>
<evidence type="ECO:0000259" key="1">
    <source>
        <dbReference type="Pfam" id="PF13847"/>
    </source>
</evidence>
<dbReference type="Proteomes" id="UP000594463">
    <property type="component" value="Chromosome"/>
</dbReference>
<evidence type="ECO:0000313" key="2">
    <source>
        <dbReference type="EMBL" id="QPM69402.1"/>
    </source>
</evidence>
<keyword evidence="2" id="KW-0808">Transferase</keyword>
<dbReference type="KEGG" id="alam:RT761_02634"/>
<dbReference type="Pfam" id="PF13847">
    <property type="entry name" value="Methyltransf_31"/>
    <property type="match status" value="1"/>
</dbReference>